<sequence length="276" mass="30309">MNRQMEKKGRAETNQMYAADAINQKILSNSTDHKAEIKIADAQYSHVDGVIVLVTGCLTGKDNVGRKFTQSFFLAPQEKGYYIRNDVFRYLDEDQVLKPETVLVNRTSESITAAPVPQELVSSHVPEPVVPDTTAPTAEELNNCVEVHEHPNNKVKVAKENAGPAPVNVPTTTIKVKSATVGKKAPAPAAPTPAHGVSAPNSNNASANNNVVEEASGARATAMEEFEFQFGIDLINQRPKVQDWTRKSNSMFTGVCILIFFLFLLLLVILFQRYTK</sequence>
<evidence type="ECO:0000259" key="4">
    <source>
        <dbReference type="PROSITE" id="PS50177"/>
    </source>
</evidence>
<evidence type="ECO:0000256" key="1">
    <source>
        <dbReference type="ARBA" id="ARBA00022884"/>
    </source>
</evidence>
<reference evidence="5 6" key="1">
    <citation type="journal article" date="2018" name="Science">
        <title>The opium poppy genome and morphinan production.</title>
        <authorList>
            <person name="Guo L."/>
            <person name="Winzer T."/>
            <person name="Yang X."/>
            <person name="Li Y."/>
            <person name="Ning Z."/>
            <person name="He Z."/>
            <person name="Teodor R."/>
            <person name="Lu Y."/>
            <person name="Bowser T.A."/>
            <person name="Graham I.A."/>
            <person name="Ye K."/>
        </authorList>
    </citation>
    <scope>NUCLEOTIDE SEQUENCE [LARGE SCALE GENOMIC DNA]</scope>
    <source>
        <strain evidence="6">cv. HN1</strain>
        <tissue evidence="5">Leaves</tissue>
    </source>
</reference>
<dbReference type="CDD" id="cd00780">
    <property type="entry name" value="NTF2"/>
    <property type="match status" value="1"/>
</dbReference>
<dbReference type="GO" id="GO:0005829">
    <property type="term" value="C:cytosol"/>
    <property type="evidence" value="ECO:0007669"/>
    <property type="project" value="TreeGrafter"/>
</dbReference>
<keyword evidence="6" id="KW-1185">Reference proteome</keyword>
<keyword evidence="3" id="KW-1133">Transmembrane helix</keyword>
<dbReference type="InterPro" id="IPR039539">
    <property type="entry name" value="Ras_GTPase_bind_prot"/>
</dbReference>
<keyword evidence="3" id="KW-0472">Membrane</keyword>
<dbReference type="PANTHER" id="PTHR10693">
    <property type="entry name" value="RAS GTPASE-ACTIVATING PROTEIN-BINDING PROTEIN"/>
    <property type="match status" value="1"/>
</dbReference>
<dbReference type="Gene3D" id="3.10.450.50">
    <property type="match status" value="1"/>
</dbReference>
<dbReference type="AlphaFoldDB" id="A0A4Y7LB73"/>
<feature type="transmembrane region" description="Helical" evidence="3">
    <location>
        <begin position="250"/>
        <end position="271"/>
    </location>
</feature>
<evidence type="ECO:0000313" key="5">
    <source>
        <dbReference type="EMBL" id="RZC82754.1"/>
    </source>
</evidence>
<dbReference type="GO" id="GO:1990904">
    <property type="term" value="C:ribonucleoprotein complex"/>
    <property type="evidence" value="ECO:0007669"/>
    <property type="project" value="TreeGrafter"/>
</dbReference>
<dbReference type="Proteomes" id="UP000316621">
    <property type="component" value="Chromosome 11"/>
</dbReference>
<feature type="domain" description="NTF2" evidence="4">
    <location>
        <begin position="1"/>
        <end position="90"/>
    </location>
</feature>
<protein>
    <recommendedName>
        <fullName evidence="4">NTF2 domain-containing protein</fullName>
    </recommendedName>
</protein>
<dbReference type="Gramene" id="RZC82754">
    <property type="protein sequence ID" value="RZC82754"/>
    <property type="gene ID" value="C5167_045540"/>
</dbReference>
<accession>A0A4Y7LB73</accession>
<gene>
    <name evidence="5" type="ORF">C5167_045540</name>
</gene>
<dbReference type="Pfam" id="PF02136">
    <property type="entry name" value="NTF2"/>
    <property type="match status" value="1"/>
</dbReference>
<dbReference type="PROSITE" id="PS50177">
    <property type="entry name" value="NTF2_DOMAIN"/>
    <property type="match status" value="1"/>
</dbReference>
<feature type="region of interest" description="Disordered" evidence="2">
    <location>
        <begin position="180"/>
        <end position="208"/>
    </location>
</feature>
<dbReference type="InterPro" id="IPR032710">
    <property type="entry name" value="NTF2-like_dom_sf"/>
</dbReference>
<name>A0A4Y7LB73_PAPSO</name>
<dbReference type="EMBL" id="CM010725">
    <property type="protein sequence ID" value="RZC82754.1"/>
    <property type="molecule type" value="Genomic_DNA"/>
</dbReference>
<proteinExistence type="predicted"/>
<evidence type="ECO:0000256" key="3">
    <source>
        <dbReference type="SAM" id="Phobius"/>
    </source>
</evidence>
<dbReference type="PANTHER" id="PTHR10693:SF75">
    <property type="entry name" value="NUCLEAR TRANSPORT FACTOR 2"/>
    <property type="match status" value="1"/>
</dbReference>
<feature type="compositionally biased region" description="Low complexity" evidence="2">
    <location>
        <begin position="192"/>
        <end position="208"/>
    </location>
</feature>
<evidence type="ECO:0000313" key="6">
    <source>
        <dbReference type="Proteomes" id="UP000316621"/>
    </source>
</evidence>
<dbReference type="SUPFAM" id="SSF54427">
    <property type="entry name" value="NTF2-like"/>
    <property type="match status" value="1"/>
</dbReference>
<dbReference type="GO" id="GO:0003729">
    <property type="term" value="F:mRNA binding"/>
    <property type="evidence" value="ECO:0007669"/>
    <property type="project" value="TreeGrafter"/>
</dbReference>
<evidence type="ECO:0000256" key="2">
    <source>
        <dbReference type="SAM" id="MobiDB-lite"/>
    </source>
</evidence>
<dbReference type="STRING" id="3469.A0A4Y7LB73"/>
<keyword evidence="3" id="KW-0812">Transmembrane</keyword>
<dbReference type="InterPro" id="IPR018222">
    <property type="entry name" value="Nuclear_transport_factor_2_euk"/>
</dbReference>
<dbReference type="InterPro" id="IPR002075">
    <property type="entry name" value="NTF2_dom"/>
</dbReference>
<keyword evidence="1" id="KW-0694">RNA-binding</keyword>
<organism evidence="5 6">
    <name type="scientific">Papaver somniferum</name>
    <name type="common">Opium poppy</name>
    <dbReference type="NCBI Taxonomy" id="3469"/>
    <lineage>
        <taxon>Eukaryota</taxon>
        <taxon>Viridiplantae</taxon>
        <taxon>Streptophyta</taxon>
        <taxon>Embryophyta</taxon>
        <taxon>Tracheophyta</taxon>
        <taxon>Spermatophyta</taxon>
        <taxon>Magnoliopsida</taxon>
        <taxon>Ranunculales</taxon>
        <taxon>Papaveraceae</taxon>
        <taxon>Papaveroideae</taxon>
        <taxon>Papaver</taxon>
    </lineage>
</organism>